<dbReference type="EMBL" id="CP030074">
    <property type="protein sequence ID" value="AWW43249.1"/>
    <property type="molecule type" value="Genomic_DNA"/>
</dbReference>
<feature type="region of interest" description="Disordered" evidence="1">
    <location>
        <begin position="72"/>
        <end position="98"/>
    </location>
</feature>
<evidence type="ECO:0000256" key="1">
    <source>
        <dbReference type="SAM" id="MobiDB-lite"/>
    </source>
</evidence>
<keyword evidence="2" id="KW-0614">Plasmid</keyword>
<protein>
    <recommendedName>
        <fullName evidence="4">Transposase IS4-like domain-containing protein</fullName>
    </recommendedName>
</protein>
<evidence type="ECO:0000313" key="3">
    <source>
        <dbReference type="Proteomes" id="UP000249616"/>
    </source>
</evidence>
<dbReference type="Proteomes" id="UP000249616">
    <property type="component" value="Plasmid unnamed1"/>
</dbReference>
<feature type="compositionally biased region" description="Low complexity" evidence="1">
    <location>
        <begin position="83"/>
        <end position="98"/>
    </location>
</feature>
<name>A0A2Z4JDP9_9ACTN</name>
<geneLocation type="plasmid" evidence="2 3">
    <name>unnamed1</name>
</geneLocation>
<evidence type="ECO:0008006" key="4">
    <source>
        <dbReference type="Google" id="ProtNLM"/>
    </source>
</evidence>
<dbReference type="RefSeq" id="WP_063797263.1">
    <property type="nucleotide sequence ID" value="NZ_CP030074.1"/>
</dbReference>
<dbReference type="KEGG" id="scad:DN051_42430"/>
<proteinExistence type="predicted"/>
<keyword evidence="3" id="KW-1185">Reference proteome</keyword>
<dbReference type="AlphaFoldDB" id="A0A2Z4JDP9"/>
<gene>
    <name evidence="2" type="ORF">DN051_42430</name>
</gene>
<reference evidence="3" key="1">
    <citation type="submission" date="2018-06" db="EMBL/GenBank/DDBJ databases">
        <authorList>
            <person name="Li K."/>
        </authorList>
    </citation>
    <scope>NUCLEOTIDE SEQUENCE [LARGE SCALE GENOMIC DNA]</scope>
    <source>
        <strain evidence="3">ZFG47</strain>
        <plasmid evidence="3">unnamed1</plasmid>
    </source>
</reference>
<sequence length="98" mass="10435">MTLVETGTRAVIAAVFGPTREGETSYANRLLHHLSPEMLVLWDRGFDSNDFLTAAHATGAQVLGRIPSAAAHQSFKLSPTPPTSRSSAASRCASSKPR</sequence>
<evidence type="ECO:0000313" key="2">
    <source>
        <dbReference type="EMBL" id="AWW43249.1"/>
    </source>
</evidence>
<accession>A0A2Z4JDP9</accession>
<organism evidence="2 3">
    <name type="scientific">Streptomyces cadmiisoli</name>
    <dbReference type="NCBI Taxonomy" id="2184053"/>
    <lineage>
        <taxon>Bacteria</taxon>
        <taxon>Bacillati</taxon>
        <taxon>Actinomycetota</taxon>
        <taxon>Actinomycetes</taxon>
        <taxon>Kitasatosporales</taxon>
        <taxon>Streptomycetaceae</taxon>
        <taxon>Streptomyces</taxon>
        <taxon>Streptomyces aurantiacus group</taxon>
    </lineage>
</organism>